<dbReference type="EMBL" id="CCYD01000286">
    <property type="protein sequence ID" value="CEG37359.1"/>
    <property type="molecule type" value="Genomic_DNA"/>
</dbReference>
<proteinExistence type="predicted"/>
<evidence type="ECO:0000313" key="2">
    <source>
        <dbReference type="Proteomes" id="UP000054928"/>
    </source>
</evidence>
<name>A0A0P1AAN1_PLAHL</name>
<evidence type="ECO:0000313" key="1">
    <source>
        <dbReference type="EMBL" id="CEG37359.1"/>
    </source>
</evidence>
<dbReference type="GeneID" id="36410108"/>
<organism evidence="1 2">
    <name type="scientific">Plasmopara halstedii</name>
    <name type="common">Downy mildew of sunflower</name>
    <dbReference type="NCBI Taxonomy" id="4781"/>
    <lineage>
        <taxon>Eukaryota</taxon>
        <taxon>Sar</taxon>
        <taxon>Stramenopiles</taxon>
        <taxon>Oomycota</taxon>
        <taxon>Peronosporomycetes</taxon>
        <taxon>Peronosporales</taxon>
        <taxon>Peronosporaceae</taxon>
        <taxon>Plasmopara</taxon>
    </lineage>
</organism>
<dbReference type="Proteomes" id="UP000054928">
    <property type="component" value="Unassembled WGS sequence"/>
</dbReference>
<keyword evidence="2" id="KW-1185">Reference proteome</keyword>
<dbReference type="AlphaFoldDB" id="A0A0P1AAN1"/>
<sequence length="99" mass="10909">MLVLQTTVLHSYLYTVYTTARSTAMRQETSSEDAKIDINNDANSVTSGFRHNSKLKILSYFLHPSHASTSGSQGSPIPRAICRRRISIGYGFAVQAIAM</sequence>
<reference evidence="2" key="1">
    <citation type="submission" date="2014-09" db="EMBL/GenBank/DDBJ databases">
        <authorList>
            <person name="Sharma Rahul"/>
            <person name="Thines Marco"/>
        </authorList>
    </citation>
    <scope>NUCLEOTIDE SEQUENCE [LARGE SCALE GENOMIC DNA]</scope>
</reference>
<dbReference type="RefSeq" id="XP_024573728.1">
    <property type="nucleotide sequence ID" value="XM_024722675.2"/>
</dbReference>
<protein>
    <submittedName>
        <fullName evidence="1">Uncharacterized protein</fullName>
    </submittedName>
</protein>
<accession>A0A0P1AAN1</accession>